<dbReference type="Gene3D" id="3.40.50.620">
    <property type="entry name" value="HUPs"/>
    <property type="match status" value="1"/>
</dbReference>
<comment type="caution">
    <text evidence="4">The sequence shown here is derived from an EMBL/GenBank/DDBJ whole genome shotgun (WGS) entry which is preliminary data.</text>
</comment>
<evidence type="ECO:0000313" key="5">
    <source>
        <dbReference type="Proteomes" id="UP000011575"/>
    </source>
</evidence>
<dbReference type="InterPro" id="IPR014729">
    <property type="entry name" value="Rossmann-like_a/b/a_fold"/>
</dbReference>
<dbReference type="PANTHER" id="PTHR46268">
    <property type="entry name" value="STRESS RESPONSE PROTEIN NHAX"/>
    <property type="match status" value="1"/>
</dbReference>
<feature type="region of interest" description="Disordered" evidence="2">
    <location>
        <begin position="97"/>
        <end position="130"/>
    </location>
</feature>
<evidence type="ECO:0000256" key="1">
    <source>
        <dbReference type="ARBA" id="ARBA00008791"/>
    </source>
</evidence>
<dbReference type="InterPro" id="IPR006016">
    <property type="entry name" value="UspA"/>
</dbReference>
<sequence>MGKRILVAVDGSADAIEALQFAASEWPDAEVTALHVISPADSMTGAESGFPGAVDQWYDSATQRGERILREAADAVDRDIDTRLEVGRPTSTILAVASGERAIGDAAEDSDGDTDADDREATDADGREAVDADPFDHVVLASRGRTGLSRVLLGSVAESVVRRAEIPVTVVR</sequence>
<gene>
    <name evidence="4" type="ORF">C461_08264</name>
</gene>
<dbReference type="RefSeq" id="WP_008000263.1">
    <property type="nucleotide sequence ID" value="NZ_AOJI01000022.1"/>
</dbReference>
<dbReference type="PANTHER" id="PTHR46268:SF24">
    <property type="entry name" value="UNIVERSAL STRESS PROTEIN"/>
    <property type="match status" value="1"/>
</dbReference>
<reference evidence="4 5" key="1">
    <citation type="journal article" date="2014" name="PLoS Genet.">
        <title>Phylogenetically driven sequencing of extremely halophilic archaea reveals strategies for static and dynamic osmo-response.</title>
        <authorList>
            <person name="Becker E.A."/>
            <person name="Seitzer P.M."/>
            <person name="Tritt A."/>
            <person name="Larsen D."/>
            <person name="Krusor M."/>
            <person name="Yao A.I."/>
            <person name="Wu D."/>
            <person name="Madern D."/>
            <person name="Eisen J.A."/>
            <person name="Darling A.E."/>
            <person name="Facciotti M.T."/>
        </authorList>
    </citation>
    <scope>NUCLEOTIDE SEQUENCE [LARGE SCALE GENOMIC DNA]</scope>
    <source>
        <strain evidence="4 5">JCM 13560</strain>
    </source>
</reference>
<feature type="domain" description="UspA" evidence="3">
    <location>
        <begin position="3"/>
        <end position="99"/>
    </location>
</feature>
<dbReference type="Proteomes" id="UP000011575">
    <property type="component" value="Unassembled WGS sequence"/>
</dbReference>
<accession>M0PCE0</accession>
<dbReference type="AlphaFoldDB" id="M0PCE0"/>
<dbReference type="Pfam" id="PF00582">
    <property type="entry name" value="Usp"/>
    <property type="match status" value="2"/>
</dbReference>
<dbReference type="PATRIC" id="fig|1230454.4.peg.1672"/>
<dbReference type="SUPFAM" id="SSF52402">
    <property type="entry name" value="Adenine nucleotide alpha hydrolases-like"/>
    <property type="match status" value="2"/>
</dbReference>
<name>M0PCE0_9EURY</name>
<feature type="domain" description="UspA" evidence="3">
    <location>
        <begin position="128"/>
        <end position="172"/>
    </location>
</feature>
<comment type="similarity">
    <text evidence="1">Belongs to the universal stress protein A family.</text>
</comment>
<dbReference type="STRING" id="1230454.C461_08264"/>
<organism evidence="4 5">
    <name type="scientific">Halorubrum aidingense JCM 13560</name>
    <dbReference type="NCBI Taxonomy" id="1230454"/>
    <lineage>
        <taxon>Archaea</taxon>
        <taxon>Methanobacteriati</taxon>
        <taxon>Methanobacteriota</taxon>
        <taxon>Stenosarchaea group</taxon>
        <taxon>Halobacteria</taxon>
        <taxon>Halobacteriales</taxon>
        <taxon>Haloferacaceae</taxon>
        <taxon>Halorubrum</taxon>
    </lineage>
</organism>
<proteinExistence type="inferred from homology"/>
<evidence type="ECO:0000259" key="3">
    <source>
        <dbReference type="Pfam" id="PF00582"/>
    </source>
</evidence>
<dbReference type="PRINTS" id="PR01438">
    <property type="entry name" value="UNVRSLSTRESS"/>
</dbReference>
<feature type="compositionally biased region" description="Acidic residues" evidence="2">
    <location>
        <begin position="106"/>
        <end position="118"/>
    </location>
</feature>
<evidence type="ECO:0000313" key="4">
    <source>
        <dbReference type="EMBL" id="EMA67706.1"/>
    </source>
</evidence>
<protein>
    <submittedName>
        <fullName evidence="4">UspA domain protein</fullName>
    </submittedName>
</protein>
<dbReference type="InterPro" id="IPR006015">
    <property type="entry name" value="Universal_stress_UspA"/>
</dbReference>
<dbReference type="OrthoDB" id="105697at2157"/>
<dbReference type="CDD" id="cd00293">
    <property type="entry name" value="USP-like"/>
    <property type="match status" value="1"/>
</dbReference>
<keyword evidence="5" id="KW-1185">Reference proteome</keyword>
<feature type="compositionally biased region" description="Basic and acidic residues" evidence="2">
    <location>
        <begin position="119"/>
        <end position="130"/>
    </location>
</feature>
<dbReference type="EMBL" id="AOJI01000022">
    <property type="protein sequence ID" value="EMA67706.1"/>
    <property type="molecule type" value="Genomic_DNA"/>
</dbReference>
<evidence type="ECO:0000256" key="2">
    <source>
        <dbReference type="SAM" id="MobiDB-lite"/>
    </source>
</evidence>